<evidence type="ECO:0008006" key="3">
    <source>
        <dbReference type="Google" id="ProtNLM"/>
    </source>
</evidence>
<proteinExistence type="predicted"/>
<dbReference type="Proteomes" id="UP000183760">
    <property type="component" value="Unassembled WGS sequence"/>
</dbReference>
<dbReference type="EMBL" id="FOIB01000002">
    <property type="protein sequence ID" value="SET65017.1"/>
    <property type="molecule type" value="Genomic_DNA"/>
</dbReference>
<evidence type="ECO:0000313" key="2">
    <source>
        <dbReference type="Proteomes" id="UP000183760"/>
    </source>
</evidence>
<name>A0ABY1C4L0_MYXFU</name>
<dbReference type="RefSeq" id="WP_143097048.1">
    <property type="nucleotide sequence ID" value="NZ_BJXR01000013.1"/>
</dbReference>
<evidence type="ECO:0000313" key="1">
    <source>
        <dbReference type="EMBL" id="SET65017.1"/>
    </source>
</evidence>
<reference evidence="1 2" key="1">
    <citation type="submission" date="2016-10" db="EMBL/GenBank/DDBJ databases">
        <authorList>
            <person name="Varghese N."/>
            <person name="Submissions S."/>
        </authorList>
    </citation>
    <scope>NUCLEOTIDE SEQUENCE [LARGE SCALE GENOMIC DNA]</scope>
    <source>
        <strain evidence="1 2">DSM 16525</strain>
    </source>
</reference>
<gene>
    <name evidence="1" type="ORF">SAMN05443572_1021013</name>
</gene>
<comment type="caution">
    <text evidence="1">The sequence shown here is derived from an EMBL/GenBank/DDBJ whole genome shotgun (WGS) entry which is preliminary data.</text>
</comment>
<keyword evidence="2" id="KW-1185">Reference proteome</keyword>
<sequence length="184" mass="18640">MSRRPWAVVTAVCLMGCGGAVDTEASTPLVQTEQPLLTLVSCLIGSVSSNYSPPLTTTPQNVNITGTAVYSNCLGGGVTSASNSTNALATDYSCLGLLEIGTAPSVLTWNTGETSTLVQTRVAVQGAGLSVTVTHFGSVSSGKFAGATTVRVTEFLNTDLDACYTSGGLARLSGPSTLTVLGLL</sequence>
<organism evidence="1 2">
    <name type="scientific">Myxococcus fulvus</name>
    <dbReference type="NCBI Taxonomy" id="33"/>
    <lineage>
        <taxon>Bacteria</taxon>
        <taxon>Pseudomonadati</taxon>
        <taxon>Myxococcota</taxon>
        <taxon>Myxococcia</taxon>
        <taxon>Myxococcales</taxon>
        <taxon>Cystobacterineae</taxon>
        <taxon>Myxococcaceae</taxon>
        <taxon>Myxococcus</taxon>
    </lineage>
</organism>
<accession>A0ABY1C4L0</accession>
<protein>
    <recommendedName>
        <fullName evidence="3">Lipoprotein</fullName>
    </recommendedName>
</protein>